<dbReference type="InterPro" id="IPR003462">
    <property type="entry name" value="ODC_Mu_crystall"/>
</dbReference>
<dbReference type="InterPro" id="IPR036291">
    <property type="entry name" value="NAD(P)-bd_dom_sf"/>
</dbReference>
<dbReference type="PANTHER" id="PTHR13812:SF19">
    <property type="entry name" value="KETIMINE REDUCTASE MU-CRYSTALLIN"/>
    <property type="match status" value="1"/>
</dbReference>
<dbReference type="Proteomes" id="UP000063429">
    <property type="component" value="Chromosome"/>
</dbReference>
<proteinExistence type="predicted"/>
<dbReference type="EMBL" id="CP011409">
    <property type="protein sequence ID" value="AKZ61308.1"/>
    <property type="molecule type" value="Genomic_DNA"/>
</dbReference>
<name>A0ABN4HTL2_9BURK</name>
<dbReference type="PANTHER" id="PTHR13812">
    <property type="entry name" value="KETIMINE REDUCTASE MU-CRYSTALLIN"/>
    <property type="match status" value="1"/>
</dbReference>
<protein>
    <submittedName>
        <fullName evidence="1">Ornithine cyclodeaminase</fullName>
    </submittedName>
</protein>
<dbReference type="Gene3D" id="3.40.50.720">
    <property type="entry name" value="NAD(P)-binding Rossmann-like Domain"/>
    <property type="match status" value="1"/>
</dbReference>
<sequence>MTTIATDDAGAICVLNKQDLAGLRYSLAEVLGTVEDAYKAYAAGLSSNPRKLTARPDDGRSLAYSMLGRDGERQTVAFKTSYKFNANEEQSLQKYYTSLLLYDDTTGLPIALMDCSLVGALRTPAASALLARSCARSDARTALVVGSGVQGQNALPFLVTAMPQLTRLIIHGNHPDGIAAALERMREHHPDRRIEVSSDLEQSARSADIIIGAAGPASEKSSGAVRRDWLKSGALTILVGYGLQAGLLHHADRRVATSEAQMRVTGTDLADAHGVLPPVDAELPDILAGSKAGREHDEQRVFAYNSGMIITDIALGRLFAERARAQQLGQTVRLW</sequence>
<dbReference type="PIRSF" id="PIRSF001439">
    <property type="entry name" value="CryM"/>
    <property type="match status" value="1"/>
</dbReference>
<gene>
    <name evidence="1" type="ORF">F506_00295</name>
</gene>
<evidence type="ECO:0000313" key="2">
    <source>
        <dbReference type="Proteomes" id="UP000063429"/>
    </source>
</evidence>
<dbReference type="Gene3D" id="3.30.1780.10">
    <property type="entry name" value="ornithine cyclodeaminase, domain 1"/>
    <property type="match status" value="1"/>
</dbReference>
<accession>A0ABN4HTL2</accession>
<evidence type="ECO:0000313" key="1">
    <source>
        <dbReference type="EMBL" id="AKZ61308.1"/>
    </source>
</evidence>
<dbReference type="Pfam" id="PF02423">
    <property type="entry name" value="OCD_Mu_crystall"/>
    <property type="match status" value="1"/>
</dbReference>
<dbReference type="InterPro" id="IPR023401">
    <property type="entry name" value="ODC_N"/>
</dbReference>
<keyword evidence="2" id="KW-1185">Reference proteome</keyword>
<dbReference type="RefSeq" id="WP_053194724.1">
    <property type="nucleotide sequence ID" value="NZ_CP011409.1"/>
</dbReference>
<organism evidence="1 2">
    <name type="scientific">Herbaspirillum hiltneri N3</name>
    <dbReference type="NCBI Taxonomy" id="1262470"/>
    <lineage>
        <taxon>Bacteria</taxon>
        <taxon>Pseudomonadati</taxon>
        <taxon>Pseudomonadota</taxon>
        <taxon>Betaproteobacteria</taxon>
        <taxon>Burkholderiales</taxon>
        <taxon>Oxalobacteraceae</taxon>
        <taxon>Herbaspirillum</taxon>
    </lineage>
</organism>
<reference evidence="2" key="1">
    <citation type="journal article" date="2015" name="Genome Announc.">
        <title>Complete Genome Sequence of Herbaspirillum hiltneri N3 (DSM 17495), Isolated from Surface-Sterilized Wheat Roots.</title>
        <authorList>
            <person name="Guizelini D."/>
            <person name="Saizaki P.M."/>
            <person name="Coimbra N.A."/>
            <person name="Weiss V.A."/>
            <person name="Faoro H."/>
            <person name="Sfeir M.Z."/>
            <person name="Baura V.A."/>
            <person name="Monteiro R.A."/>
            <person name="Chubatsu L.S."/>
            <person name="Souza E.M."/>
            <person name="Cruz L.M."/>
            <person name="Pedrosa F.O."/>
            <person name="Raittz R.T."/>
            <person name="Marchaukoski J.N."/>
            <person name="Steffens M.B."/>
        </authorList>
    </citation>
    <scope>NUCLEOTIDE SEQUENCE [LARGE SCALE GENOMIC DNA]</scope>
    <source>
        <strain evidence="2">N3</strain>
    </source>
</reference>
<dbReference type="SUPFAM" id="SSF51735">
    <property type="entry name" value="NAD(P)-binding Rossmann-fold domains"/>
    <property type="match status" value="1"/>
</dbReference>